<accession>A0A0L8HM41</accession>
<organism evidence="1">
    <name type="scientific">Octopus bimaculoides</name>
    <name type="common">California two-spotted octopus</name>
    <dbReference type="NCBI Taxonomy" id="37653"/>
    <lineage>
        <taxon>Eukaryota</taxon>
        <taxon>Metazoa</taxon>
        <taxon>Spiralia</taxon>
        <taxon>Lophotrochozoa</taxon>
        <taxon>Mollusca</taxon>
        <taxon>Cephalopoda</taxon>
        <taxon>Coleoidea</taxon>
        <taxon>Octopodiformes</taxon>
        <taxon>Octopoda</taxon>
        <taxon>Incirrata</taxon>
        <taxon>Octopodidae</taxon>
        <taxon>Octopus</taxon>
    </lineage>
</organism>
<dbReference type="PROSITE" id="PS51257">
    <property type="entry name" value="PROKAR_LIPOPROTEIN"/>
    <property type="match status" value="1"/>
</dbReference>
<sequence>MGINSIKCILPLQIFCHMSVACNHFFKNGFNVKMTNETLQLIELLINFVNNDGPGSISMETVLHS</sequence>
<name>A0A0L8HM41_OCTBM</name>
<gene>
    <name evidence="1" type="ORF">OCBIM_22011378mg</name>
</gene>
<proteinExistence type="predicted"/>
<reference evidence="1" key="1">
    <citation type="submission" date="2015-07" db="EMBL/GenBank/DDBJ databases">
        <title>MeaNS - Measles Nucleotide Surveillance Program.</title>
        <authorList>
            <person name="Tran T."/>
            <person name="Druce J."/>
        </authorList>
    </citation>
    <scope>NUCLEOTIDE SEQUENCE</scope>
    <source>
        <strain evidence="1">UCB-OBI-ISO-001</strain>
        <tissue evidence="1">Gonad</tissue>
    </source>
</reference>
<dbReference type="EMBL" id="KQ417791">
    <property type="protein sequence ID" value="KOF90308.1"/>
    <property type="molecule type" value="Genomic_DNA"/>
</dbReference>
<protein>
    <submittedName>
        <fullName evidence="1">Uncharacterized protein</fullName>
    </submittedName>
</protein>
<dbReference type="AlphaFoldDB" id="A0A0L8HM41"/>
<evidence type="ECO:0000313" key="1">
    <source>
        <dbReference type="EMBL" id="KOF90308.1"/>
    </source>
</evidence>